<dbReference type="GO" id="GO:0004497">
    <property type="term" value="F:monooxygenase activity"/>
    <property type="evidence" value="ECO:0007669"/>
    <property type="project" value="InterPro"/>
</dbReference>
<dbReference type="GO" id="GO:0005506">
    <property type="term" value="F:iron ion binding"/>
    <property type="evidence" value="ECO:0007669"/>
    <property type="project" value="InterPro"/>
</dbReference>
<keyword evidence="1" id="KW-0349">Heme</keyword>
<dbReference type="GO" id="GO:0016705">
    <property type="term" value="F:oxidoreductase activity, acting on paired donors, with incorporation or reduction of molecular oxygen"/>
    <property type="evidence" value="ECO:0007669"/>
    <property type="project" value="InterPro"/>
</dbReference>
<dbReference type="AlphaFoldDB" id="A0A8G0LG07"/>
<gene>
    <name evidence="5" type="ORF">H0G86_007182</name>
</gene>
<organism evidence="5 6">
    <name type="scientific">Trichoderma simmonsii</name>
    <dbReference type="NCBI Taxonomy" id="1491479"/>
    <lineage>
        <taxon>Eukaryota</taxon>
        <taxon>Fungi</taxon>
        <taxon>Dikarya</taxon>
        <taxon>Ascomycota</taxon>
        <taxon>Pezizomycotina</taxon>
        <taxon>Sordariomycetes</taxon>
        <taxon>Hypocreomycetidae</taxon>
        <taxon>Hypocreales</taxon>
        <taxon>Hypocreaceae</taxon>
        <taxon>Trichoderma</taxon>
    </lineage>
</organism>
<evidence type="ECO:0000313" key="5">
    <source>
        <dbReference type="EMBL" id="QYT00078.1"/>
    </source>
</evidence>
<dbReference type="PANTHER" id="PTHR24305">
    <property type="entry name" value="CYTOCHROME P450"/>
    <property type="match status" value="1"/>
</dbReference>
<accession>A0A8G0LG07</accession>
<dbReference type="GO" id="GO:0020037">
    <property type="term" value="F:heme binding"/>
    <property type="evidence" value="ECO:0007669"/>
    <property type="project" value="InterPro"/>
</dbReference>
<reference evidence="5 6" key="1">
    <citation type="journal article" date="2021" name="BMC Genomics">
        <title>Telomere-to-telomere genome assembly of asparaginase-producing Trichoderma simmonsii.</title>
        <authorList>
            <person name="Chung D."/>
            <person name="Kwon Y.M."/>
            <person name="Yang Y."/>
        </authorList>
    </citation>
    <scope>NUCLEOTIDE SEQUENCE [LARGE SCALE GENOMIC DNA]</scope>
    <source>
        <strain evidence="5 6">GH-Sj1</strain>
    </source>
</reference>
<evidence type="ECO:0000256" key="1">
    <source>
        <dbReference type="ARBA" id="ARBA00022617"/>
    </source>
</evidence>
<keyword evidence="4" id="KW-1133">Transmembrane helix</keyword>
<dbReference type="InterPro" id="IPR050121">
    <property type="entry name" value="Cytochrome_P450_monoxygenase"/>
</dbReference>
<evidence type="ECO:0000256" key="4">
    <source>
        <dbReference type="SAM" id="Phobius"/>
    </source>
</evidence>
<keyword evidence="2" id="KW-0479">Metal-binding</keyword>
<evidence type="ECO:0000313" key="6">
    <source>
        <dbReference type="Proteomes" id="UP000826661"/>
    </source>
</evidence>
<dbReference type="EMBL" id="CP075866">
    <property type="protein sequence ID" value="QYT00078.1"/>
    <property type="molecule type" value="Genomic_DNA"/>
</dbReference>
<name>A0A8G0LG07_9HYPO</name>
<dbReference type="SUPFAM" id="SSF48264">
    <property type="entry name" value="Cytochrome P450"/>
    <property type="match status" value="1"/>
</dbReference>
<keyword evidence="4" id="KW-0812">Transmembrane</keyword>
<dbReference type="InterPro" id="IPR001128">
    <property type="entry name" value="Cyt_P450"/>
</dbReference>
<evidence type="ECO:0000256" key="2">
    <source>
        <dbReference type="ARBA" id="ARBA00022723"/>
    </source>
</evidence>
<protein>
    <recommendedName>
        <fullName evidence="7">Cytochrome P450 monooxygenase</fullName>
    </recommendedName>
</protein>
<keyword evidence="6" id="KW-1185">Reference proteome</keyword>
<dbReference type="InterPro" id="IPR036396">
    <property type="entry name" value="Cyt_P450_sf"/>
</dbReference>
<evidence type="ECO:0008006" key="7">
    <source>
        <dbReference type="Google" id="ProtNLM"/>
    </source>
</evidence>
<dbReference type="PANTHER" id="PTHR24305:SF103">
    <property type="entry name" value="P450, PUTATIVE (EUROFUNG)-RELATED"/>
    <property type="match status" value="1"/>
</dbReference>
<feature type="transmembrane region" description="Helical" evidence="4">
    <location>
        <begin position="6"/>
        <end position="29"/>
    </location>
</feature>
<evidence type="ECO:0000256" key="3">
    <source>
        <dbReference type="ARBA" id="ARBA00023004"/>
    </source>
</evidence>
<sequence>MTLGLADGVLGWCAVALCLIWLVPTYIIYQRYFHPLAKFPGEFTASITDFKKASYFWSLSIDKKILSLHEKYGPVVRIAPNELSFWDPEALSAIFKSGGRAMIHALRRRQMAHSFSTASLISMEEIFDRHVMQMRDKLDRYAKSGEKLNLKKIIAFYAYDVLGELAFDTQFESQAKDDESNLPPINDHIFLGCLYGSLPSLLPYSMKLSGFLPIPWLQTLNRSRQSIRNTVASCVSTMFRATLENDEKKSNTLLSQLMKAKDPETGKKLTVTEISSEAFGFLVAGSHTTSGTLTLLFYHLLHDPEIYSQIVEEMRRELPLLEQGAYPYTGLEAKLPYTTACMRENFRHTPVFTMPLTRKVMSESGTVIAGTQVPAGVSIQMPLSSDFVLRRRE</sequence>
<dbReference type="Gene3D" id="1.10.630.10">
    <property type="entry name" value="Cytochrome P450"/>
    <property type="match status" value="1"/>
</dbReference>
<keyword evidence="3" id="KW-0408">Iron</keyword>
<keyword evidence="4" id="KW-0472">Membrane</keyword>
<dbReference type="Proteomes" id="UP000826661">
    <property type="component" value="Chromosome III"/>
</dbReference>
<dbReference type="Pfam" id="PF00067">
    <property type="entry name" value="p450"/>
    <property type="match status" value="1"/>
</dbReference>
<proteinExistence type="predicted"/>